<dbReference type="Proteomes" id="UP000034320">
    <property type="component" value="Unassembled WGS sequence"/>
</dbReference>
<name>A0A0G1C9I2_9BACT</name>
<accession>A0A0G1C9I2</accession>
<reference evidence="2 3" key="1">
    <citation type="journal article" date="2015" name="Nature">
        <title>rRNA introns, odd ribosomes, and small enigmatic genomes across a large radiation of phyla.</title>
        <authorList>
            <person name="Brown C.T."/>
            <person name="Hug L.A."/>
            <person name="Thomas B.C."/>
            <person name="Sharon I."/>
            <person name="Castelle C.J."/>
            <person name="Singh A."/>
            <person name="Wilkins M.J."/>
            <person name="Williams K.H."/>
            <person name="Banfield J.F."/>
        </authorList>
    </citation>
    <scope>NUCLEOTIDE SEQUENCE [LARGE SCALE GENOMIC DNA]</scope>
</reference>
<keyword evidence="1" id="KW-0812">Transmembrane</keyword>
<evidence type="ECO:0000313" key="2">
    <source>
        <dbReference type="EMBL" id="KKS46278.1"/>
    </source>
</evidence>
<keyword evidence="1" id="KW-1133">Transmembrane helix</keyword>
<sequence length="303" mass="32729">MKQKQQRPHPTDPYRHLIPLLIILIALSLTLSYVLWHKLNYRSLGQTNDTSKSIKFGTFEAPPTTPAYEPPPTGSYSGPLPITTPAIGGPVPPVDYYCIDDEDPDMCDDNTSHLVPKGAGGVAGSCGTVISQAHRLVMALPQYMKGLRDKLTLAISNCGYSTGPSDSYVSTHFVIDAYNLAGITGLNKTDPAHVSPSGLYNWWQSPPAGYLFVPYSPAAVQEYAAGQRDLTGCVMFLTTSSSFHIGIVNKLELFTAQGDGVISILQSGTSMYIDRFPVANWNISNSSTNMTYTSGVAGFGCYQ</sequence>
<proteinExistence type="predicted"/>
<protein>
    <submittedName>
        <fullName evidence="2">Uncharacterized protein</fullName>
    </submittedName>
</protein>
<evidence type="ECO:0000313" key="3">
    <source>
        <dbReference type="Proteomes" id="UP000034320"/>
    </source>
</evidence>
<feature type="transmembrane region" description="Helical" evidence="1">
    <location>
        <begin position="17"/>
        <end position="36"/>
    </location>
</feature>
<dbReference type="AlphaFoldDB" id="A0A0G1C9I2"/>
<organism evidence="2 3">
    <name type="scientific">Candidatus Gottesmanbacteria bacterium GW2011_GWA2_42_18</name>
    <dbReference type="NCBI Taxonomy" id="1618442"/>
    <lineage>
        <taxon>Bacteria</taxon>
        <taxon>Candidatus Gottesmaniibacteriota</taxon>
    </lineage>
</organism>
<dbReference type="EMBL" id="LCDD01000019">
    <property type="protein sequence ID" value="KKS46278.1"/>
    <property type="molecule type" value="Genomic_DNA"/>
</dbReference>
<evidence type="ECO:0000256" key="1">
    <source>
        <dbReference type="SAM" id="Phobius"/>
    </source>
</evidence>
<comment type="caution">
    <text evidence="2">The sequence shown here is derived from an EMBL/GenBank/DDBJ whole genome shotgun (WGS) entry which is preliminary data.</text>
</comment>
<gene>
    <name evidence="2" type="ORF">UV09_C0019G0005</name>
</gene>
<keyword evidence="1" id="KW-0472">Membrane</keyword>